<gene>
    <name evidence="2" type="ORF">QE152_g36104</name>
</gene>
<comment type="caution">
    <text evidence="2">The sequence shown here is derived from an EMBL/GenBank/DDBJ whole genome shotgun (WGS) entry which is preliminary data.</text>
</comment>
<dbReference type="GO" id="GO:0008168">
    <property type="term" value="F:methyltransferase activity"/>
    <property type="evidence" value="ECO:0007669"/>
    <property type="project" value="UniProtKB-KW"/>
</dbReference>
<keyword evidence="2" id="KW-0489">Methyltransferase</keyword>
<dbReference type="Proteomes" id="UP001458880">
    <property type="component" value="Unassembled WGS sequence"/>
</dbReference>
<evidence type="ECO:0000313" key="2">
    <source>
        <dbReference type="EMBL" id="KAK9687674.1"/>
    </source>
</evidence>
<evidence type="ECO:0000313" key="3">
    <source>
        <dbReference type="Proteomes" id="UP001458880"/>
    </source>
</evidence>
<dbReference type="GO" id="GO:0032259">
    <property type="term" value="P:methylation"/>
    <property type="evidence" value="ECO:0007669"/>
    <property type="project" value="UniProtKB-KW"/>
</dbReference>
<organism evidence="2 3">
    <name type="scientific">Popillia japonica</name>
    <name type="common">Japanese beetle</name>
    <dbReference type="NCBI Taxonomy" id="7064"/>
    <lineage>
        <taxon>Eukaryota</taxon>
        <taxon>Metazoa</taxon>
        <taxon>Ecdysozoa</taxon>
        <taxon>Arthropoda</taxon>
        <taxon>Hexapoda</taxon>
        <taxon>Insecta</taxon>
        <taxon>Pterygota</taxon>
        <taxon>Neoptera</taxon>
        <taxon>Endopterygota</taxon>
        <taxon>Coleoptera</taxon>
        <taxon>Polyphaga</taxon>
        <taxon>Scarabaeiformia</taxon>
        <taxon>Scarabaeidae</taxon>
        <taxon>Rutelinae</taxon>
        <taxon>Popillia</taxon>
    </lineage>
</organism>
<protein>
    <submittedName>
        <fullName evidence="2">Methyltransferase (DUF5641)</fullName>
    </submittedName>
</protein>
<dbReference type="InterPro" id="IPR040676">
    <property type="entry name" value="DUF5641"/>
</dbReference>
<feature type="domain" description="DUF5641" evidence="1">
    <location>
        <begin position="159"/>
        <end position="191"/>
    </location>
</feature>
<keyword evidence="3" id="KW-1185">Reference proteome</keyword>
<dbReference type="PANTHER" id="PTHR47331:SF5">
    <property type="entry name" value="RIBONUCLEASE H"/>
    <property type="match status" value="1"/>
</dbReference>
<dbReference type="Pfam" id="PF18701">
    <property type="entry name" value="DUF5641"/>
    <property type="match status" value="1"/>
</dbReference>
<dbReference type="PANTHER" id="PTHR47331">
    <property type="entry name" value="PHD-TYPE DOMAIN-CONTAINING PROTEIN"/>
    <property type="match status" value="1"/>
</dbReference>
<reference evidence="2 3" key="1">
    <citation type="journal article" date="2024" name="BMC Genomics">
        <title>De novo assembly and annotation of Popillia japonica's genome with initial clues to its potential as an invasive pest.</title>
        <authorList>
            <person name="Cucini C."/>
            <person name="Boschi S."/>
            <person name="Funari R."/>
            <person name="Cardaioli E."/>
            <person name="Iannotti N."/>
            <person name="Marturano G."/>
            <person name="Paoli F."/>
            <person name="Bruttini M."/>
            <person name="Carapelli A."/>
            <person name="Frati F."/>
            <person name="Nardi F."/>
        </authorList>
    </citation>
    <scope>NUCLEOTIDE SEQUENCE [LARGE SCALE GENOMIC DNA]</scope>
    <source>
        <strain evidence="2">DMR45628</strain>
    </source>
</reference>
<name>A0AAW1IDZ9_POPJA</name>
<evidence type="ECO:0000259" key="1">
    <source>
        <dbReference type="Pfam" id="PF18701"/>
    </source>
</evidence>
<proteinExistence type="predicted"/>
<keyword evidence="2" id="KW-0808">Transferase</keyword>
<dbReference type="EMBL" id="JASPKY010000630">
    <property type="protein sequence ID" value="KAK9687674.1"/>
    <property type="molecule type" value="Genomic_DNA"/>
</dbReference>
<accession>A0AAW1IDZ9</accession>
<dbReference type="AlphaFoldDB" id="A0AAW1IDZ9"/>
<sequence length="194" mass="22674">MLRFKTNCFKQKFKRNVDGLTAEEVNTAYLCLIRLSQREMFPNEYSALHRGISVCKGHVMALNPFLDDKDIIRVGGRLANADFEYDKKYPILLSSKHYLTRKCVKCFRNNPKVITPMMGNLPRARVTYDFPFSATGVDYAGPFYIKNHMGRGAKLSKCYLIKQHFWKRWNKEYVSELQQRIRWNKNSGSSLQEG</sequence>